<dbReference type="AlphaFoldDB" id="A0A5C6RZ85"/>
<sequence length="169" mass="19743">MLQLFKYSLTISLTCLTFFNLLAQVTYILEEDPENFYCENGIEIDSCNYHLLYDEAYNWMNTPYKYAGNTKKGIDCSSLIKNIYSKIYNLKLNGSSSYIYAQTKEITDQNQLKEGDLLFFKINKKQISHIGIFLKDGYFVHSSVHKGVTISNLNEKYYQKYYFTAGRIP</sequence>
<comment type="similarity">
    <text evidence="1">Belongs to the peptidase C40 family.</text>
</comment>
<protein>
    <submittedName>
        <fullName evidence="7">NlpC/P60 family protein</fullName>
    </submittedName>
</protein>
<name>A0A5C6RZ85_9FLAO</name>
<dbReference type="PROSITE" id="PS51935">
    <property type="entry name" value="NLPC_P60"/>
    <property type="match status" value="1"/>
</dbReference>
<feature type="chain" id="PRO_5023007653" evidence="5">
    <location>
        <begin position="24"/>
        <end position="169"/>
    </location>
</feature>
<dbReference type="InterPro" id="IPR038765">
    <property type="entry name" value="Papain-like_cys_pep_sf"/>
</dbReference>
<dbReference type="PANTHER" id="PTHR47053:SF1">
    <property type="entry name" value="MUREIN DD-ENDOPEPTIDASE MEPH-RELATED"/>
    <property type="match status" value="1"/>
</dbReference>
<dbReference type="SUPFAM" id="SSF54001">
    <property type="entry name" value="Cysteine proteinases"/>
    <property type="match status" value="1"/>
</dbReference>
<dbReference type="GO" id="GO:0008234">
    <property type="term" value="F:cysteine-type peptidase activity"/>
    <property type="evidence" value="ECO:0007669"/>
    <property type="project" value="UniProtKB-KW"/>
</dbReference>
<reference evidence="7 8" key="1">
    <citation type="submission" date="2019-08" db="EMBL/GenBank/DDBJ databases">
        <title>Genome of Vicingus serpentipes NCIMB 15042.</title>
        <authorList>
            <person name="Bowman J.P."/>
        </authorList>
    </citation>
    <scope>NUCLEOTIDE SEQUENCE [LARGE SCALE GENOMIC DNA]</scope>
    <source>
        <strain evidence="7 8">NCIMB 15042</strain>
    </source>
</reference>
<evidence type="ECO:0000313" key="7">
    <source>
        <dbReference type="EMBL" id="TXB66682.1"/>
    </source>
</evidence>
<dbReference type="PANTHER" id="PTHR47053">
    <property type="entry name" value="MUREIN DD-ENDOPEPTIDASE MEPH-RELATED"/>
    <property type="match status" value="1"/>
</dbReference>
<comment type="caution">
    <text evidence="7">The sequence shown here is derived from an EMBL/GenBank/DDBJ whole genome shotgun (WGS) entry which is preliminary data.</text>
</comment>
<keyword evidence="5" id="KW-0732">Signal</keyword>
<dbReference type="GO" id="GO:0006508">
    <property type="term" value="P:proteolysis"/>
    <property type="evidence" value="ECO:0007669"/>
    <property type="project" value="UniProtKB-KW"/>
</dbReference>
<dbReference type="Pfam" id="PF00877">
    <property type="entry name" value="NLPC_P60"/>
    <property type="match status" value="1"/>
</dbReference>
<gene>
    <name evidence="7" type="ORF">FRY74_00425</name>
</gene>
<proteinExistence type="inferred from homology"/>
<accession>A0A5C6RZ85</accession>
<organism evidence="7 8">
    <name type="scientific">Vicingus serpentipes</name>
    <dbReference type="NCBI Taxonomy" id="1926625"/>
    <lineage>
        <taxon>Bacteria</taxon>
        <taxon>Pseudomonadati</taxon>
        <taxon>Bacteroidota</taxon>
        <taxon>Flavobacteriia</taxon>
        <taxon>Flavobacteriales</taxon>
        <taxon>Vicingaceae</taxon>
        <taxon>Vicingus</taxon>
    </lineage>
</organism>
<dbReference type="InterPro" id="IPR051202">
    <property type="entry name" value="Peptidase_C40"/>
</dbReference>
<evidence type="ECO:0000256" key="1">
    <source>
        <dbReference type="ARBA" id="ARBA00007074"/>
    </source>
</evidence>
<dbReference type="OrthoDB" id="9807055at2"/>
<evidence type="ECO:0000259" key="6">
    <source>
        <dbReference type="PROSITE" id="PS51935"/>
    </source>
</evidence>
<keyword evidence="8" id="KW-1185">Reference proteome</keyword>
<dbReference type="Gene3D" id="3.90.1720.10">
    <property type="entry name" value="endopeptidase domain like (from Nostoc punctiforme)"/>
    <property type="match status" value="1"/>
</dbReference>
<dbReference type="RefSeq" id="WP_147097542.1">
    <property type="nucleotide sequence ID" value="NZ_VOOS01000001.1"/>
</dbReference>
<feature type="signal peptide" evidence="5">
    <location>
        <begin position="1"/>
        <end position="23"/>
    </location>
</feature>
<evidence type="ECO:0000256" key="5">
    <source>
        <dbReference type="SAM" id="SignalP"/>
    </source>
</evidence>
<keyword evidence="3" id="KW-0378">Hydrolase</keyword>
<feature type="domain" description="NlpC/P60" evidence="6">
    <location>
        <begin position="46"/>
        <end position="169"/>
    </location>
</feature>
<dbReference type="EMBL" id="VOOS01000001">
    <property type="protein sequence ID" value="TXB66682.1"/>
    <property type="molecule type" value="Genomic_DNA"/>
</dbReference>
<dbReference type="Proteomes" id="UP000321721">
    <property type="component" value="Unassembled WGS sequence"/>
</dbReference>
<evidence type="ECO:0000256" key="3">
    <source>
        <dbReference type="ARBA" id="ARBA00022801"/>
    </source>
</evidence>
<evidence type="ECO:0000256" key="4">
    <source>
        <dbReference type="ARBA" id="ARBA00022807"/>
    </source>
</evidence>
<evidence type="ECO:0000256" key="2">
    <source>
        <dbReference type="ARBA" id="ARBA00022670"/>
    </source>
</evidence>
<keyword evidence="2" id="KW-0645">Protease</keyword>
<evidence type="ECO:0000313" key="8">
    <source>
        <dbReference type="Proteomes" id="UP000321721"/>
    </source>
</evidence>
<dbReference type="InterPro" id="IPR000064">
    <property type="entry name" value="NLP_P60_dom"/>
</dbReference>
<keyword evidence="4" id="KW-0788">Thiol protease</keyword>